<sequence length="100" mass="12017">MNKDPVLFPPKFNIDQPLTIINYDKYRQNVLDSPYKERMRMDYDKVMFIHFTYCLSMKLFPLKFHTLRSKYFGESPINEIIPVLGARNVKNLQRRLTNTV</sequence>
<gene>
    <name evidence="2" type="ORF">JXQ802_LOCUS52203</name>
    <name evidence="1" type="ORF">PYM288_LOCUS35907</name>
</gene>
<dbReference type="EMBL" id="CAJNOL010008101">
    <property type="protein sequence ID" value="CAF1633780.1"/>
    <property type="molecule type" value="Genomic_DNA"/>
</dbReference>
<reference evidence="2" key="1">
    <citation type="submission" date="2021-02" db="EMBL/GenBank/DDBJ databases">
        <authorList>
            <person name="Nowell W R."/>
        </authorList>
    </citation>
    <scope>NUCLEOTIDE SEQUENCE</scope>
</reference>
<protein>
    <submittedName>
        <fullName evidence="2">Uncharacterized protein</fullName>
    </submittedName>
</protein>
<dbReference type="EMBL" id="CAJNOH010006523">
    <property type="protein sequence ID" value="CAF1434799.1"/>
    <property type="molecule type" value="Genomic_DNA"/>
</dbReference>
<proteinExistence type="predicted"/>
<dbReference type="Proteomes" id="UP000663854">
    <property type="component" value="Unassembled WGS sequence"/>
</dbReference>
<dbReference type="AlphaFoldDB" id="A0A816DAK7"/>
<keyword evidence="3" id="KW-1185">Reference proteome</keyword>
<evidence type="ECO:0000313" key="3">
    <source>
        <dbReference type="Proteomes" id="UP000663870"/>
    </source>
</evidence>
<name>A0A816DAK7_9BILA</name>
<comment type="caution">
    <text evidence="2">The sequence shown here is derived from an EMBL/GenBank/DDBJ whole genome shotgun (WGS) entry which is preliminary data.</text>
</comment>
<dbReference type="Proteomes" id="UP000663870">
    <property type="component" value="Unassembled WGS sequence"/>
</dbReference>
<evidence type="ECO:0000313" key="1">
    <source>
        <dbReference type="EMBL" id="CAF1434799.1"/>
    </source>
</evidence>
<accession>A0A816DAK7</accession>
<evidence type="ECO:0000313" key="2">
    <source>
        <dbReference type="EMBL" id="CAF1633780.1"/>
    </source>
</evidence>
<organism evidence="2 3">
    <name type="scientific">Rotaria sordida</name>
    <dbReference type="NCBI Taxonomy" id="392033"/>
    <lineage>
        <taxon>Eukaryota</taxon>
        <taxon>Metazoa</taxon>
        <taxon>Spiralia</taxon>
        <taxon>Gnathifera</taxon>
        <taxon>Rotifera</taxon>
        <taxon>Eurotatoria</taxon>
        <taxon>Bdelloidea</taxon>
        <taxon>Philodinida</taxon>
        <taxon>Philodinidae</taxon>
        <taxon>Rotaria</taxon>
    </lineage>
</organism>